<dbReference type="Pfam" id="PF06839">
    <property type="entry name" value="Zn_ribbon_GRF"/>
    <property type="match status" value="1"/>
</dbReference>
<evidence type="ECO:0000256" key="3">
    <source>
        <dbReference type="ARBA" id="ARBA00022833"/>
    </source>
</evidence>
<name>A0A314L549_NICAT</name>
<evidence type="ECO:0000256" key="2">
    <source>
        <dbReference type="ARBA" id="ARBA00022771"/>
    </source>
</evidence>
<dbReference type="AlphaFoldDB" id="A0A314L549"/>
<keyword evidence="3" id="KW-0862">Zinc</keyword>
<proteinExistence type="predicted"/>
<dbReference type="PANTHER" id="PTHR33248">
    <property type="entry name" value="ZINC ION-BINDING PROTEIN"/>
    <property type="match status" value="1"/>
</dbReference>
<gene>
    <name evidence="6" type="ORF">A4A49_52186</name>
</gene>
<evidence type="ECO:0000259" key="5">
    <source>
        <dbReference type="PROSITE" id="PS51999"/>
    </source>
</evidence>
<reference evidence="6" key="1">
    <citation type="submission" date="2016-11" db="EMBL/GenBank/DDBJ databases">
        <title>The genome of Nicotiana attenuata.</title>
        <authorList>
            <person name="Xu S."/>
            <person name="Brockmoeller T."/>
            <person name="Gaquerel E."/>
            <person name="Navarro A."/>
            <person name="Kuhl H."/>
            <person name="Gase K."/>
            <person name="Ling Z."/>
            <person name="Zhou W."/>
            <person name="Kreitzer C."/>
            <person name="Stanke M."/>
            <person name="Tang H."/>
            <person name="Lyons E."/>
            <person name="Pandey P."/>
            <person name="Pandey S.P."/>
            <person name="Timmermann B."/>
            <person name="Baldwin I.T."/>
        </authorList>
    </citation>
    <scope>NUCLEOTIDE SEQUENCE [LARGE SCALE GENOMIC DNA]</scope>
    <source>
        <strain evidence="6">UT</strain>
    </source>
</reference>
<accession>A0A314L549</accession>
<protein>
    <recommendedName>
        <fullName evidence="5">GRF-type domain-containing protein</fullName>
    </recommendedName>
</protein>
<evidence type="ECO:0000256" key="4">
    <source>
        <dbReference type="PROSITE-ProRule" id="PRU01343"/>
    </source>
</evidence>
<dbReference type="InterPro" id="IPR010666">
    <property type="entry name" value="Znf_GRF"/>
</dbReference>
<keyword evidence="7" id="KW-1185">Reference proteome</keyword>
<keyword evidence="2 4" id="KW-0863">Zinc-finger</keyword>
<evidence type="ECO:0000313" key="6">
    <source>
        <dbReference type="EMBL" id="OIT36652.1"/>
    </source>
</evidence>
<evidence type="ECO:0000256" key="1">
    <source>
        <dbReference type="ARBA" id="ARBA00022723"/>
    </source>
</evidence>
<dbReference type="Proteomes" id="UP000187609">
    <property type="component" value="Unassembled WGS sequence"/>
</dbReference>
<organism evidence="6 7">
    <name type="scientific">Nicotiana attenuata</name>
    <name type="common">Coyote tobacco</name>
    <dbReference type="NCBI Taxonomy" id="49451"/>
    <lineage>
        <taxon>Eukaryota</taxon>
        <taxon>Viridiplantae</taxon>
        <taxon>Streptophyta</taxon>
        <taxon>Embryophyta</taxon>
        <taxon>Tracheophyta</taxon>
        <taxon>Spermatophyta</taxon>
        <taxon>Magnoliopsida</taxon>
        <taxon>eudicotyledons</taxon>
        <taxon>Gunneridae</taxon>
        <taxon>Pentapetalae</taxon>
        <taxon>asterids</taxon>
        <taxon>lamiids</taxon>
        <taxon>Solanales</taxon>
        <taxon>Solanaceae</taxon>
        <taxon>Nicotianoideae</taxon>
        <taxon>Nicotianeae</taxon>
        <taxon>Nicotiana</taxon>
    </lineage>
</organism>
<dbReference type="EMBL" id="MJEQ01000407">
    <property type="protein sequence ID" value="OIT36652.1"/>
    <property type="molecule type" value="Genomic_DNA"/>
</dbReference>
<sequence>MKKEPLCYCGVAADLKMSRTPTSPGRRFLGCRRYEIGESCGFFRWVDPAIEEEHYKTLLASLIKKSDRCHCQRRQKRSKFSVTAIIIAVPFSTIEAAADVFSLVPALPPAAEAVSTLPPVDDAFSAISPPTN</sequence>
<keyword evidence="1" id="KW-0479">Metal-binding</keyword>
<feature type="domain" description="GRF-type" evidence="5">
    <location>
        <begin position="7"/>
        <end position="49"/>
    </location>
</feature>
<dbReference type="PROSITE" id="PS51999">
    <property type="entry name" value="ZF_GRF"/>
    <property type="match status" value="1"/>
</dbReference>
<comment type="caution">
    <text evidence="6">The sequence shown here is derived from an EMBL/GenBank/DDBJ whole genome shotgun (WGS) entry which is preliminary data.</text>
</comment>
<evidence type="ECO:0000313" key="7">
    <source>
        <dbReference type="Proteomes" id="UP000187609"/>
    </source>
</evidence>
<dbReference type="Gramene" id="OIT36652">
    <property type="protein sequence ID" value="OIT36652"/>
    <property type="gene ID" value="A4A49_52186"/>
</dbReference>
<dbReference type="GO" id="GO:0008270">
    <property type="term" value="F:zinc ion binding"/>
    <property type="evidence" value="ECO:0007669"/>
    <property type="project" value="UniProtKB-KW"/>
</dbReference>